<dbReference type="STRING" id="1798392.A3A79_01395"/>
<dbReference type="EMBL" id="MFJV01000001">
    <property type="protein sequence ID" value="OGG23841.1"/>
    <property type="molecule type" value="Genomic_DNA"/>
</dbReference>
<gene>
    <name evidence="2" type="ORF">A3A79_01395</name>
</gene>
<organism evidence="2 3">
    <name type="scientific">Candidatus Gottesmanbacteria bacterium RIFCSPLOWO2_01_FULL_43_11b</name>
    <dbReference type="NCBI Taxonomy" id="1798392"/>
    <lineage>
        <taxon>Bacteria</taxon>
        <taxon>Candidatus Gottesmaniibacteriota</taxon>
    </lineage>
</organism>
<evidence type="ECO:0000313" key="3">
    <source>
        <dbReference type="Proteomes" id="UP000178759"/>
    </source>
</evidence>
<name>A0A1F6AGN0_9BACT</name>
<accession>A0A1F6AGN0</accession>
<evidence type="ECO:0000256" key="1">
    <source>
        <dbReference type="SAM" id="Phobius"/>
    </source>
</evidence>
<dbReference type="Pfam" id="PF04307">
    <property type="entry name" value="YdjM"/>
    <property type="match status" value="1"/>
</dbReference>
<dbReference type="Proteomes" id="UP000178759">
    <property type="component" value="Unassembled WGS sequence"/>
</dbReference>
<protein>
    <submittedName>
        <fullName evidence="2">Uncharacterized protein</fullName>
    </submittedName>
</protein>
<feature type="transmembrane region" description="Helical" evidence="1">
    <location>
        <begin position="104"/>
        <end position="122"/>
    </location>
</feature>
<keyword evidence="1" id="KW-0472">Membrane</keyword>
<reference evidence="2 3" key="1">
    <citation type="journal article" date="2016" name="Nat. Commun.">
        <title>Thousands of microbial genomes shed light on interconnected biogeochemical processes in an aquifer system.</title>
        <authorList>
            <person name="Anantharaman K."/>
            <person name="Brown C.T."/>
            <person name="Hug L.A."/>
            <person name="Sharon I."/>
            <person name="Castelle C.J."/>
            <person name="Probst A.J."/>
            <person name="Thomas B.C."/>
            <person name="Singh A."/>
            <person name="Wilkins M.J."/>
            <person name="Karaoz U."/>
            <person name="Brodie E.L."/>
            <person name="Williams K.H."/>
            <person name="Hubbard S.S."/>
            <person name="Banfield J.F."/>
        </authorList>
    </citation>
    <scope>NUCLEOTIDE SEQUENCE [LARGE SCALE GENOMIC DNA]</scope>
</reference>
<keyword evidence="1" id="KW-0812">Transmembrane</keyword>
<feature type="transmembrane region" description="Helical" evidence="1">
    <location>
        <begin position="21"/>
        <end position="36"/>
    </location>
</feature>
<sequence>MRLSFARVKGLGFILWQSRHMGYHVLLGLVWAWFLREKWGSFNPKWVWTAIIGSLLPDIDHLQYFLGYGKQETYTKQIVGFLKARQWRSLAHFIATGHKYNTNLSYHNIYIVVILLGLALVSSRIDWEVGVILFGAMILHYLLDIFDDIVQLGTVNPNWKRWGKQK</sequence>
<dbReference type="AlphaFoldDB" id="A0A1F6AGN0"/>
<evidence type="ECO:0000313" key="2">
    <source>
        <dbReference type="EMBL" id="OGG23841.1"/>
    </source>
</evidence>
<feature type="transmembrane region" description="Helical" evidence="1">
    <location>
        <begin position="129"/>
        <end position="146"/>
    </location>
</feature>
<comment type="caution">
    <text evidence="2">The sequence shown here is derived from an EMBL/GenBank/DDBJ whole genome shotgun (WGS) entry which is preliminary data.</text>
</comment>
<proteinExistence type="predicted"/>
<keyword evidence="1" id="KW-1133">Transmembrane helix</keyword>
<dbReference type="InterPro" id="IPR007404">
    <property type="entry name" value="YdjM-like"/>
</dbReference>